<evidence type="ECO:0000313" key="1">
    <source>
        <dbReference type="EMBL" id="MBI5250393.1"/>
    </source>
</evidence>
<comment type="caution">
    <text evidence="1">The sequence shown here is derived from an EMBL/GenBank/DDBJ whole genome shotgun (WGS) entry which is preliminary data.</text>
</comment>
<organism evidence="1 2">
    <name type="scientific">Desulfomonile tiedjei</name>
    <dbReference type="NCBI Taxonomy" id="2358"/>
    <lineage>
        <taxon>Bacteria</taxon>
        <taxon>Pseudomonadati</taxon>
        <taxon>Thermodesulfobacteriota</taxon>
        <taxon>Desulfomonilia</taxon>
        <taxon>Desulfomonilales</taxon>
        <taxon>Desulfomonilaceae</taxon>
        <taxon>Desulfomonile</taxon>
    </lineage>
</organism>
<dbReference type="EMBL" id="JACRDE010000340">
    <property type="protein sequence ID" value="MBI5250393.1"/>
    <property type="molecule type" value="Genomic_DNA"/>
</dbReference>
<evidence type="ECO:0000313" key="2">
    <source>
        <dbReference type="Proteomes" id="UP000807825"/>
    </source>
</evidence>
<reference evidence="1" key="1">
    <citation type="submission" date="2020-07" db="EMBL/GenBank/DDBJ databases">
        <title>Huge and variable diversity of episymbiotic CPR bacteria and DPANN archaea in groundwater ecosystems.</title>
        <authorList>
            <person name="He C.Y."/>
            <person name="Keren R."/>
            <person name="Whittaker M."/>
            <person name="Farag I.F."/>
            <person name="Doudna J."/>
            <person name="Cate J.H.D."/>
            <person name="Banfield J.F."/>
        </authorList>
    </citation>
    <scope>NUCLEOTIDE SEQUENCE</scope>
    <source>
        <strain evidence="1">NC_groundwater_1664_Pr3_B-0.1um_52_9</strain>
    </source>
</reference>
<sequence>MSHLSMVKSDEHARALIERDLFLTEHPELRELQQKIDDRLRKAMSMENRLVVIHDLMMESFMRLDRKLKNLLESLRDFQVQ</sequence>
<accession>A0A9D6Z0W9</accession>
<proteinExistence type="predicted"/>
<dbReference type="Proteomes" id="UP000807825">
    <property type="component" value="Unassembled WGS sequence"/>
</dbReference>
<protein>
    <submittedName>
        <fullName evidence="1">Uncharacterized protein</fullName>
    </submittedName>
</protein>
<name>A0A9D6Z0W9_9BACT</name>
<dbReference type="AlphaFoldDB" id="A0A9D6Z0W9"/>
<gene>
    <name evidence="1" type="ORF">HY912_12935</name>
</gene>